<organism evidence="1 2">
    <name type="scientific">Tetranychus urticae</name>
    <name type="common">Two-spotted spider mite</name>
    <dbReference type="NCBI Taxonomy" id="32264"/>
    <lineage>
        <taxon>Eukaryota</taxon>
        <taxon>Metazoa</taxon>
        <taxon>Ecdysozoa</taxon>
        <taxon>Arthropoda</taxon>
        <taxon>Chelicerata</taxon>
        <taxon>Arachnida</taxon>
        <taxon>Acari</taxon>
        <taxon>Acariformes</taxon>
        <taxon>Trombidiformes</taxon>
        <taxon>Prostigmata</taxon>
        <taxon>Eleutherengona</taxon>
        <taxon>Raphignathae</taxon>
        <taxon>Tetranychoidea</taxon>
        <taxon>Tetranychidae</taxon>
        <taxon>Tetranychus</taxon>
    </lineage>
</organism>
<reference evidence="2" key="1">
    <citation type="submission" date="2011-08" db="EMBL/GenBank/DDBJ databases">
        <authorList>
            <person name="Rombauts S."/>
        </authorList>
    </citation>
    <scope>NUCLEOTIDE SEQUENCE</scope>
    <source>
        <strain evidence="2">London</strain>
    </source>
</reference>
<keyword evidence="2" id="KW-1185">Reference proteome</keyword>
<sequence>MVHQLDSYRYDAEYFPNLKRLNIYNDEGRSEGMFNGPKLEKCDEFYGFEFMNFCPASESAYLLLKSNKHIVSTSTVNYNMRDLVLIYVGKASFKAFYSPIITTDAIMSFISFAQQSGCEQEWNSLRTNAISHIKTLTDARKSLDFIQHLTEKHNRTIRLYYNLNGKQMAMDLPHISLDKDCIVKEFYYMRHCLAKKLLISHI</sequence>
<protein>
    <submittedName>
        <fullName evidence="1">Uncharacterized protein</fullName>
    </submittedName>
</protein>
<dbReference type="HOGENOM" id="CLU_029073_1_0_1"/>
<dbReference type="Proteomes" id="UP000015104">
    <property type="component" value="Unassembled WGS sequence"/>
</dbReference>
<dbReference type="AlphaFoldDB" id="T1JX80"/>
<name>T1JX80_TETUR</name>
<proteinExistence type="predicted"/>
<dbReference type="EMBL" id="CAEY01000824">
    <property type="status" value="NOT_ANNOTATED_CDS"/>
    <property type="molecule type" value="Genomic_DNA"/>
</dbReference>
<evidence type="ECO:0000313" key="1">
    <source>
        <dbReference type="EnsemblMetazoa" id="tetur02g11000.1"/>
    </source>
</evidence>
<reference evidence="1" key="2">
    <citation type="submission" date="2015-06" db="UniProtKB">
        <authorList>
            <consortium name="EnsemblMetazoa"/>
        </authorList>
    </citation>
    <scope>IDENTIFICATION</scope>
</reference>
<evidence type="ECO:0000313" key="2">
    <source>
        <dbReference type="Proteomes" id="UP000015104"/>
    </source>
</evidence>
<accession>T1JX80</accession>
<dbReference type="EnsemblMetazoa" id="tetur02g11000.1">
    <property type="protein sequence ID" value="tetur02g11000.1"/>
    <property type="gene ID" value="tetur02g11000"/>
</dbReference>